<dbReference type="InterPro" id="IPR036390">
    <property type="entry name" value="WH_DNA-bd_sf"/>
</dbReference>
<dbReference type="GO" id="GO:0003677">
    <property type="term" value="F:DNA binding"/>
    <property type="evidence" value="ECO:0007669"/>
    <property type="project" value="UniProtKB-KW"/>
</dbReference>
<dbReference type="PANTHER" id="PTHR24567:SF58">
    <property type="entry name" value="CYCLIC AMP-BINDING REGULATORY PROTEIN"/>
    <property type="match status" value="1"/>
</dbReference>
<dbReference type="EMBL" id="CP157940">
    <property type="protein sequence ID" value="XBS52672.1"/>
    <property type="molecule type" value="Genomic_DNA"/>
</dbReference>
<feature type="domain" description="HTH crp-type" evidence="5">
    <location>
        <begin position="149"/>
        <end position="216"/>
    </location>
</feature>
<feature type="domain" description="Cyclic nucleotide-binding" evidence="4">
    <location>
        <begin position="46"/>
        <end position="117"/>
    </location>
</feature>
<dbReference type="GO" id="GO:0003700">
    <property type="term" value="F:DNA-binding transcription factor activity"/>
    <property type="evidence" value="ECO:0007669"/>
    <property type="project" value="TreeGrafter"/>
</dbReference>
<name>A0AAU7PJX6_9FIRM</name>
<dbReference type="CDD" id="cd00038">
    <property type="entry name" value="CAP_ED"/>
    <property type="match status" value="1"/>
</dbReference>
<dbReference type="InterPro" id="IPR012318">
    <property type="entry name" value="HTH_CRP"/>
</dbReference>
<dbReference type="SUPFAM" id="SSF51206">
    <property type="entry name" value="cAMP-binding domain-like"/>
    <property type="match status" value="1"/>
</dbReference>
<evidence type="ECO:0000256" key="1">
    <source>
        <dbReference type="ARBA" id="ARBA00023015"/>
    </source>
</evidence>
<evidence type="ECO:0000256" key="2">
    <source>
        <dbReference type="ARBA" id="ARBA00023125"/>
    </source>
</evidence>
<proteinExistence type="predicted"/>
<gene>
    <name evidence="6" type="ORF">ABFV83_12565</name>
</gene>
<dbReference type="InterPro" id="IPR014710">
    <property type="entry name" value="RmlC-like_jellyroll"/>
</dbReference>
<dbReference type="AlphaFoldDB" id="A0AAU7PJX6"/>
<dbReference type="InterPro" id="IPR050397">
    <property type="entry name" value="Env_Response_Regulators"/>
</dbReference>
<reference evidence="6" key="1">
    <citation type="submission" date="2024-06" db="EMBL/GenBank/DDBJ databases">
        <title>Lacrimispora cavernae sp. nov., a novel anaerobe isolated from bat guano pile inside a cave.</title>
        <authorList>
            <person name="Miller S.L."/>
            <person name="Lu N."/>
            <person name="King J."/>
            <person name="Sankaranarayanan K."/>
            <person name="Lawson P.A."/>
        </authorList>
    </citation>
    <scope>NUCLEOTIDE SEQUENCE</scope>
    <source>
        <strain evidence="6">BS-2</strain>
    </source>
</reference>
<dbReference type="Pfam" id="PF13545">
    <property type="entry name" value="HTH_Crp_2"/>
    <property type="match status" value="1"/>
</dbReference>
<organism evidence="6">
    <name type="scientific">Lacrimispora sp. BS-2</name>
    <dbReference type="NCBI Taxonomy" id="3151850"/>
    <lineage>
        <taxon>Bacteria</taxon>
        <taxon>Bacillati</taxon>
        <taxon>Bacillota</taxon>
        <taxon>Clostridia</taxon>
        <taxon>Lachnospirales</taxon>
        <taxon>Lachnospiraceae</taxon>
        <taxon>Lacrimispora</taxon>
    </lineage>
</organism>
<sequence length="228" mass="26007">MTQREKDLEFLKTTELFRGMNVRDMEYGMSSLKKGTLVSNHYLGEKSIGIVVTGEIAVSSVTQDGKELTMKRIYPKDCFGICTIFTHAEMPNTLQCMCPTTVLYIKKSELLKVFKRDPDLMLHIMTIFNKKILFLQKKIEMLNTTSAKARLADYLVSHANSNGVIFLRTGKTGLCSSLGISRASLYRELDNFRFSQAIEYTDQKIVIRDVSHLRQFSRYQLDSQAATC</sequence>
<keyword evidence="1" id="KW-0805">Transcription regulation</keyword>
<evidence type="ECO:0000259" key="5">
    <source>
        <dbReference type="Pfam" id="PF13545"/>
    </source>
</evidence>
<evidence type="ECO:0000259" key="4">
    <source>
        <dbReference type="Pfam" id="PF00027"/>
    </source>
</evidence>
<keyword evidence="2" id="KW-0238">DNA-binding</keyword>
<accession>A0AAU7PJX6</accession>
<protein>
    <submittedName>
        <fullName evidence="6">Crp/Fnr family transcriptional regulator</fullName>
    </submittedName>
</protein>
<dbReference type="InterPro" id="IPR018490">
    <property type="entry name" value="cNMP-bd_dom_sf"/>
</dbReference>
<evidence type="ECO:0000313" key="6">
    <source>
        <dbReference type="EMBL" id="XBS52672.1"/>
    </source>
</evidence>
<dbReference type="GO" id="GO:0005829">
    <property type="term" value="C:cytosol"/>
    <property type="evidence" value="ECO:0007669"/>
    <property type="project" value="TreeGrafter"/>
</dbReference>
<dbReference type="Pfam" id="PF00027">
    <property type="entry name" value="cNMP_binding"/>
    <property type="match status" value="1"/>
</dbReference>
<dbReference type="RefSeq" id="WP_349944280.1">
    <property type="nucleotide sequence ID" value="NZ_CP157940.1"/>
</dbReference>
<dbReference type="SUPFAM" id="SSF46785">
    <property type="entry name" value="Winged helix' DNA-binding domain"/>
    <property type="match status" value="1"/>
</dbReference>
<evidence type="ECO:0000256" key="3">
    <source>
        <dbReference type="ARBA" id="ARBA00023163"/>
    </source>
</evidence>
<dbReference type="InterPro" id="IPR000595">
    <property type="entry name" value="cNMP-bd_dom"/>
</dbReference>
<dbReference type="Gene3D" id="2.60.120.10">
    <property type="entry name" value="Jelly Rolls"/>
    <property type="match status" value="1"/>
</dbReference>
<dbReference type="PANTHER" id="PTHR24567">
    <property type="entry name" value="CRP FAMILY TRANSCRIPTIONAL REGULATORY PROTEIN"/>
    <property type="match status" value="1"/>
</dbReference>
<keyword evidence="3" id="KW-0804">Transcription</keyword>